<dbReference type="AlphaFoldDB" id="A0A3N6P0Q6"/>
<dbReference type="OrthoDB" id="495562at2"/>
<name>A0A3N6P0Q6_9CYAN</name>
<keyword evidence="2" id="KW-1185">Reference proteome</keyword>
<reference evidence="1 2" key="1">
    <citation type="journal article" date="2018" name="ACS Chem. Biol.">
        <title>Ketoreductase domain dysfunction expands chemodiversity: malyngamide biosynthesis in the cyanobacterium Okeania hirsuta.</title>
        <authorList>
            <person name="Moss N.A."/>
            <person name="Leao T."/>
            <person name="Rankin M."/>
            <person name="McCullough T.M."/>
            <person name="Qu P."/>
            <person name="Korobeynikov A."/>
            <person name="Smith J.L."/>
            <person name="Gerwick L."/>
            <person name="Gerwick W.H."/>
        </authorList>
    </citation>
    <scope>NUCLEOTIDE SEQUENCE [LARGE SCALE GENOMIC DNA]</scope>
    <source>
        <strain evidence="1 2">PAB10Feb10-1</strain>
    </source>
</reference>
<evidence type="ECO:0000313" key="1">
    <source>
        <dbReference type="EMBL" id="RQH25795.1"/>
    </source>
</evidence>
<dbReference type="EMBL" id="RCBY01000298">
    <property type="protein sequence ID" value="RQH25795.1"/>
    <property type="molecule type" value="Genomic_DNA"/>
</dbReference>
<sequence>MHTCPCCSTTLLRHARHNTIYWYCPRCREEMPDLELMLLTRSQVFQTRGDWLSSRKQNSRVLINVPA</sequence>
<evidence type="ECO:0000313" key="2">
    <source>
        <dbReference type="Proteomes" id="UP000269154"/>
    </source>
</evidence>
<gene>
    <name evidence="1" type="ORF">D5R40_29130</name>
</gene>
<comment type="caution">
    <text evidence="1">The sequence shown here is derived from an EMBL/GenBank/DDBJ whole genome shotgun (WGS) entry which is preliminary data.</text>
</comment>
<proteinExistence type="predicted"/>
<organism evidence="1 2">
    <name type="scientific">Okeania hirsuta</name>
    <dbReference type="NCBI Taxonomy" id="1458930"/>
    <lineage>
        <taxon>Bacteria</taxon>
        <taxon>Bacillati</taxon>
        <taxon>Cyanobacteriota</taxon>
        <taxon>Cyanophyceae</taxon>
        <taxon>Oscillatoriophycideae</taxon>
        <taxon>Oscillatoriales</taxon>
        <taxon>Microcoleaceae</taxon>
        <taxon>Okeania</taxon>
    </lineage>
</organism>
<dbReference type="Proteomes" id="UP000269154">
    <property type="component" value="Unassembled WGS sequence"/>
</dbReference>
<accession>A0A3N6P0Q6</accession>
<dbReference type="RefSeq" id="WP_124144884.1">
    <property type="nucleotide sequence ID" value="NZ_CAWOKI010000047.1"/>
</dbReference>
<protein>
    <submittedName>
        <fullName evidence="1">Uncharacterized protein</fullName>
    </submittedName>
</protein>